<comment type="caution">
    <text evidence="1">The sequence shown here is derived from an EMBL/GenBank/DDBJ whole genome shotgun (WGS) entry which is preliminary data.</text>
</comment>
<dbReference type="EMBL" id="VSRR010025396">
    <property type="protein sequence ID" value="MPC66843.1"/>
    <property type="molecule type" value="Genomic_DNA"/>
</dbReference>
<accession>A0A5B7H9K8</accession>
<organism evidence="1 2">
    <name type="scientific">Portunus trituberculatus</name>
    <name type="common">Swimming crab</name>
    <name type="synonym">Neptunus trituberculatus</name>
    <dbReference type="NCBI Taxonomy" id="210409"/>
    <lineage>
        <taxon>Eukaryota</taxon>
        <taxon>Metazoa</taxon>
        <taxon>Ecdysozoa</taxon>
        <taxon>Arthropoda</taxon>
        <taxon>Crustacea</taxon>
        <taxon>Multicrustacea</taxon>
        <taxon>Malacostraca</taxon>
        <taxon>Eumalacostraca</taxon>
        <taxon>Eucarida</taxon>
        <taxon>Decapoda</taxon>
        <taxon>Pleocyemata</taxon>
        <taxon>Brachyura</taxon>
        <taxon>Eubrachyura</taxon>
        <taxon>Portunoidea</taxon>
        <taxon>Portunidae</taxon>
        <taxon>Portuninae</taxon>
        <taxon>Portunus</taxon>
    </lineage>
</organism>
<name>A0A5B7H9K8_PORTR</name>
<evidence type="ECO:0000313" key="1">
    <source>
        <dbReference type="EMBL" id="MPC66843.1"/>
    </source>
</evidence>
<gene>
    <name evidence="1" type="ORF">E2C01_060999</name>
</gene>
<protein>
    <submittedName>
        <fullName evidence="1">Uncharacterized protein</fullName>
    </submittedName>
</protein>
<dbReference type="Proteomes" id="UP000324222">
    <property type="component" value="Unassembled WGS sequence"/>
</dbReference>
<evidence type="ECO:0000313" key="2">
    <source>
        <dbReference type="Proteomes" id="UP000324222"/>
    </source>
</evidence>
<reference evidence="1 2" key="1">
    <citation type="submission" date="2019-05" db="EMBL/GenBank/DDBJ databases">
        <title>Another draft genome of Portunus trituberculatus and its Hox gene families provides insights of decapod evolution.</title>
        <authorList>
            <person name="Jeong J.-H."/>
            <person name="Song I."/>
            <person name="Kim S."/>
            <person name="Choi T."/>
            <person name="Kim D."/>
            <person name="Ryu S."/>
            <person name="Kim W."/>
        </authorList>
    </citation>
    <scope>NUCLEOTIDE SEQUENCE [LARGE SCALE GENOMIC DNA]</scope>
    <source>
        <tissue evidence="1">Muscle</tissue>
    </source>
</reference>
<sequence length="30" mass="3268">MHGSRRPFSFPVVGGEPTHVIMTQLSGEVN</sequence>
<proteinExistence type="predicted"/>
<dbReference type="AlphaFoldDB" id="A0A5B7H9K8"/>
<keyword evidence="2" id="KW-1185">Reference proteome</keyword>